<dbReference type="AlphaFoldDB" id="A0A6H1U344"/>
<dbReference type="KEGG" id="oxy:HCG48_16815"/>
<dbReference type="CDD" id="cd00719">
    <property type="entry name" value="GIY-YIG_SF"/>
    <property type="match status" value="1"/>
</dbReference>
<evidence type="ECO:0000313" key="1">
    <source>
        <dbReference type="EMBL" id="QIZ72039.1"/>
    </source>
</evidence>
<sequence>MSKNLTDTNSLISLSSTQLFEQVSEREIYAWARCHLQSLELKHWLGEEEIPLPEFPGLYFIDCIVYDCEGKSQENLAYIGVANTSIRQRWKSHHQLPLFTRLQSMGVEVIIRSFPVLPGTIPTEMLQQWERGLIEKLHPIFNDDLV</sequence>
<proteinExistence type="predicted"/>
<dbReference type="RefSeq" id="WP_168570190.1">
    <property type="nucleotide sequence ID" value="NZ_CP051167.1"/>
</dbReference>
<keyword evidence="2" id="KW-1185">Reference proteome</keyword>
<name>A0A6H1U344_9CYAN</name>
<gene>
    <name evidence="1" type="ORF">HCG48_16815</name>
</gene>
<accession>A0A6H1U344</accession>
<organism evidence="1 2">
    <name type="scientific">Oxynema aestuarii AP17</name>
    <dbReference type="NCBI Taxonomy" id="2064643"/>
    <lineage>
        <taxon>Bacteria</taxon>
        <taxon>Bacillati</taxon>
        <taxon>Cyanobacteriota</taxon>
        <taxon>Cyanophyceae</taxon>
        <taxon>Oscillatoriophycideae</taxon>
        <taxon>Oscillatoriales</taxon>
        <taxon>Oscillatoriaceae</taxon>
        <taxon>Oxynema</taxon>
        <taxon>Oxynema aestuarii</taxon>
    </lineage>
</organism>
<protein>
    <submittedName>
        <fullName evidence="1">GIY-YIG nuclease family protein</fullName>
    </submittedName>
</protein>
<reference evidence="1 2" key="1">
    <citation type="submission" date="2020-04" db="EMBL/GenBank/DDBJ databases">
        <authorList>
            <person name="Basu S."/>
            <person name="Maruthanayagam V."/>
            <person name="Chakraborty S."/>
            <person name="Pramanik A."/>
            <person name="Mukherjee J."/>
            <person name="Brink B."/>
        </authorList>
    </citation>
    <scope>NUCLEOTIDE SEQUENCE [LARGE SCALE GENOMIC DNA]</scope>
    <source>
        <strain evidence="1 2">AP17</strain>
    </source>
</reference>
<dbReference type="EMBL" id="CP051167">
    <property type="protein sequence ID" value="QIZ72039.1"/>
    <property type="molecule type" value="Genomic_DNA"/>
</dbReference>
<evidence type="ECO:0000313" key="2">
    <source>
        <dbReference type="Proteomes" id="UP000500857"/>
    </source>
</evidence>
<dbReference type="Proteomes" id="UP000500857">
    <property type="component" value="Chromosome"/>
</dbReference>